<protein>
    <submittedName>
        <fullName evidence="1">Uncharacterized protein</fullName>
    </submittedName>
</protein>
<gene>
    <name evidence="1" type="ORF">K3152_12600</name>
</gene>
<dbReference type="RefSeq" id="WP_221574491.1">
    <property type="nucleotide sequence ID" value="NZ_JAIGNK010000004.1"/>
</dbReference>
<evidence type="ECO:0000313" key="2">
    <source>
        <dbReference type="Proteomes" id="UP000783253"/>
    </source>
</evidence>
<reference evidence="1 2" key="1">
    <citation type="submission" date="2021-08" db="EMBL/GenBank/DDBJ databases">
        <title>Comparative Genomics Analysis of the Genus Qipengyuania Reveals Extensive Genetic Diversity and Metabolic Versatility, Including the Description of Fifteen Novel Species.</title>
        <authorList>
            <person name="Liu Y."/>
        </authorList>
    </citation>
    <scope>NUCLEOTIDE SEQUENCE [LARGE SCALE GENOMIC DNA]</scope>
    <source>
        <strain evidence="1 2">1NDH17</strain>
    </source>
</reference>
<dbReference type="Proteomes" id="UP000783253">
    <property type="component" value="Unassembled WGS sequence"/>
</dbReference>
<organism evidence="1 2">
    <name type="scientific">Qipengyuania polymorpha</name>
    <dbReference type="NCBI Taxonomy" id="2867234"/>
    <lineage>
        <taxon>Bacteria</taxon>
        <taxon>Pseudomonadati</taxon>
        <taxon>Pseudomonadota</taxon>
        <taxon>Alphaproteobacteria</taxon>
        <taxon>Sphingomonadales</taxon>
        <taxon>Erythrobacteraceae</taxon>
        <taxon>Qipengyuania</taxon>
    </lineage>
</organism>
<keyword evidence="2" id="KW-1185">Reference proteome</keyword>
<dbReference type="EMBL" id="JAIGNK010000004">
    <property type="protein sequence ID" value="MBX7459091.1"/>
    <property type="molecule type" value="Genomic_DNA"/>
</dbReference>
<comment type="caution">
    <text evidence="1">The sequence shown here is derived from an EMBL/GenBank/DDBJ whole genome shotgun (WGS) entry which is preliminary data.</text>
</comment>
<sequence>MAQTYEFYAARADEARKAADAATLDNVRDRELRAAKSWEELAEHARGVAEARVKVEREKREAREAAGALEA</sequence>
<accession>A0ABS7IZV1</accession>
<proteinExistence type="predicted"/>
<name>A0ABS7IZV1_9SPHN</name>
<evidence type="ECO:0000313" key="1">
    <source>
        <dbReference type="EMBL" id="MBX7459091.1"/>
    </source>
</evidence>